<protein>
    <recommendedName>
        <fullName evidence="3">GyrI-like small molecule binding domain-containing protein</fullName>
    </recommendedName>
</protein>
<proteinExistence type="predicted"/>
<evidence type="ECO:0000313" key="1">
    <source>
        <dbReference type="EMBL" id="AWX99581.1"/>
    </source>
</evidence>
<sequence>MIVILLLIMIFGLALLSYLLLFNGRFFSRQSAVIEAPIDVIAEDLSDLSNWPNWLPWLIFEPDAEVTYEYLNSGILSVLPSCLVWRGALIKEGYISLEPARSSAHYFHTLLEAPAFYPSDVHFNINLTKQKKRTSVTIQIAGKLPFFKRWKQGNYRIRANKDAELALLKILAYLSKYNTTSDHDYKAPSFEWLAKTTLDTVDAVTRPFVVSNQPMSQKMDQGFHDLLTDLGPENPPAGPSFALYKKVDLAHHYFSGRLGIPVQNLVPCPLCPERIVLHGHYLHLRYVGSYQHLSLAWHVLYSFMRLHKLKVNRRRYGVETFEVGPLQTNSSKDFVTLVCLPIK</sequence>
<gene>
    <name evidence="1" type="ORF">A8139_05905</name>
</gene>
<evidence type="ECO:0008006" key="3">
    <source>
        <dbReference type="Google" id="ProtNLM"/>
    </source>
</evidence>
<dbReference type="EMBL" id="CP016181">
    <property type="protein sequence ID" value="AWX99581.1"/>
    <property type="molecule type" value="Genomic_DNA"/>
</dbReference>
<dbReference type="AlphaFoldDB" id="A0A2Z4PPY9"/>
<reference evidence="1 2" key="1">
    <citation type="submission" date="2016-06" db="EMBL/GenBank/DDBJ databases">
        <title>The sequenced genome of the ice-adhering bacterium Marinomonas primoryensis, from Antarctica.</title>
        <authorList>
            <person name="Graham L."/>
            <person name="Vance T.D.R."/>
            <person name="Davies P.L."/>
        </authorList>
    </citation>
    <scope>NUCLEOTIDE SEQUENCE [LARGE SCALE GENOMIC DNA]</scope>
    <source>
        <strain evidence="1 2">AceL</strain>
    </source>
</reference>
<accession>A0A2Z4PPY9</accession>
<name>A0A2Z4PPY9_9GAMM</name>
<dbReference type="OrthoDB" id="9807923at2"/>
<dbReference type="InterPro" id="IPR011256">
    <property type="entry name" value="Reg_factor_effector_dom_sf"/>
</dbReference>
<dbReference type="Proteomes" id="UP000249898">
    <property type="component" value="Chromosome"/>
</dbReference>
<dbReference type="Gene3D" id="3.20.80.10">
    <property type="entry name" value="Regulatory factor, effector binding domain"/>
    <property type="match status" value="1"/>
</dbReference>
<organism evidence="1 2">
    <name type="scientific">Marinomonas primoryensis</name>
    <dbReference type="NCBI Taxonomy" id="178399"/>
    <lineage>
        <taxon>Bacteria</taxon>
        <taxon>Pseudomonadati</taxon>
        <taxon>Pseudomonadota</taxon>
        <taxon>Gammaproteobacteria</taxon>
        <taxon>Oceanospirillales</taxon>
        <taxon>Oceanospirillaceae</taxon>
        <taxon>Marinomonas</taxon>
    </lineage>
</organism>
<evidence type="ECO:0000313" key="2">
    <source>
        <dbReference type="Proteomes" id="UP000249898"/>
    </source>
</evidence>
<dbReference type="RefSeq" id="WP_112136443.1">
    <property type="nucleotide sequence ID" value="NZ_CP016181.1"/>
</dbReference>